<protein>
    <submittedName>
        <fullName evidence="2">Uncharacterized protein</fullName>
    </submittedName>
</protein>
<name>A0A915KYS6_ROMCU</name>
<reference evidence="2" key="1">
    <citation type="submission" date="2022-11" db="UniProtKB">
        <authorList>
            <consortium name="WormBaseParasite"/>
        </authorList>
    </citation>
    <scope>IDENTIFICATION</scope>
</reference>
<accession>A0A915KYS6</accession>
<evidence type="ECO:0000313" key="2">
    <source>
        <dbReference type="WBParaSite" id="nRc.2.0.1.t42647-RA"/>
    </source>
</evidence>
<dbReference type="AlphaFoldDB" id="A0A915KYS6"/>
<organism evidence="1 2">
    <name type="scientific">Romanomermis culicivorax</name>
    <name type="common">Nematode worm</name>
    <dbReference type="NCBI Taxonomy" id="13658"/>
    <lineage>
        <taxon>Eukaryota</taxon>
        <taxon>Metazoa</taxon>
        <taxon>Ecdysozoa</taxon>
        <taxon>Nematoda</taxon>
        <taxon>Enoplea</taxon>
        <taxon>Dorylaimia</taxon>
        <taxon>Mermithida</taxon>
        <taxon>Mermithoidea</taxon>
        <taxon>Mermithidae</taxon>
        <taxon>Romanomermis</taxon>
    </lineage>
</organism>
<keyword evidence="1" id="KW-1185">Reference proteome</keyword>
<evidence type="ECO:0000313" key="1">
    <source>
        <dbReference type="Proteomes" id="UP000887565"/>
    </source>
</evidence>
<dbReference type="Proteomes" id="UP000887565">
    <property type="component" value="Unplaced"/>
</dbReference>
<sequence>MAKEQALTVLNVKKIIPVYHDFISYAQIIEALEGFNKVRGGKWKIEIKINDRLTLIDRKLSIHRPPLGLLHSRVSYLNCMFPRHVSPSDFDFTESDEQLEKCMLCAVASCQQNFYAPNCTYE</sequence>
<proteinExistence type="predicted"/>
<dbReference type="WBParaSite" id="nRc.2.0.1.t42647-RA">
    <property type="protein sequence ID" value="nRc.2.0.1.t42647-RA"/>
    <property type="gene ID" value="nRc.2.0.1.g42647"/>
</dbReference>